<organism evidence="1 2">
    <name type="scientific">Tannerella forsythia (strain ATCC 43037 / JCM 10827 / CCUG 21028 A / KCTC 5666 / FDC 338)</name>
    <name type="common">Bacteroides forsythus</name>
    <dbReference type="NCBI Taxonomy" id="203275"/>
    <lineage>
        <taxon>Bacteria</taxon>
        <taxon>Pseudomonadati</taxon>
        <taxon>Bacteroidota</taxon>
        <taxon>Bacteroidia</taxon>
        <taxon>Bacteroidales</taxon>
        <taxon>Tannerellaceae</taxon>
        <taxon>Tannerella</taxon>
    </lineage>
</organism>
<sequence length="41" mass="4585">MRLNGTLNPDSAIEEIKMNLIQAFSPPPGYKHRYPTLAGWG</sequence>
<keyword evidence="2" id="KW-1185">Reference proteome</keyword>
<dbReference type="HOGENOM" id="CLU_3277853_0_0_10"/>
<proteinExistence type="predicted"/>
<dbReference type="EMBL" id="CP003191">
    <property type="protein sequence ID" value="AEW20351.1"/>
    <property type="molecule type" value="Genomic_DNA"/>
</dbReference>
<protein>
    <submittedName>
        <fullName evidence="1">Uncharacterized protein</fullName>
    </submittedName>
</protein>
<dbReference type="PATRIC" id="fig|203275.8.peg.666"/>
<reference evidence="2" key="1">
    <citation type="submission" date="2011-12" db="EMBL/GenBank/DDBJ databases">
        <title>Complete sequence of Tannerella forsythia ATCC 43037.</title>
        <authorList>
            <person name="Dewhirst F."/>
            <person name="Tanner A."/>
            <person name="Izard J."/>
            <person name="Brinkac L."/>
            <person name="Durkin A.S."/>
            <person name="Hostetler J."/>
            <person name="Shetty J."/>
            <person name="Torralba M."/>
            <person name="Gill S."/>
            <person name="Nelson K."/>
        </authorList>
    </citation>
    <scope>NUCLEOTIDE SEQUENCE [LARGE SCALE GENOMIC DNA]</scope>
    <source>
        <strain evidence="2">ATCC 43037 / JCM 10827 / CCUG 33226 / KCTC 5666 / FDC 338</strain>
    </source>
</reference>
<gene>
    <name evidence="1" type="ordered locus">BFO_0749</name>
</gene>
<dbReference type="STRING" id="203275.BFO_0749"/>
<name>G8UND7_TANFA</name>
<evidence type="ECO:0000313" key="1">
    <source>
        <dbReference type="EMBL" id="AEW20351.1"/>
    </source>
</evidence>
<evidence type="ECO:0000313" key="2">
    <source>
        <dbReference type="Proteomes" id="UP000005436"/>
    </source>
</evidence>
<dbReference type="Proteomes" id="UP000005436">
    <property type="component" value="Chromosome"/>
</dbReference>
<accession>G8UND7</accession>
<dbReference type="AlphaFoldDB" id="G8UND7"/>
<dbReference type="KEGG" id="tfo:BFO_0749"/>